<protein>
    <submittedName>
        <fullName evidence="2">Uncharacterized protein</fullName>
    </submittedName>
</protein>
<reference evidence="2 3" key="1">
    <citation type="journal article" date="2024" name="Science">
        <title>Giant polyketide synthase enzymes in the biosynthesis of giant marine polyether toxins.</title>
        <authorList>
            <person name="Fallon T.R."/>
            <person name="Shende V.V."/>
            <person name="Wierzbicki I.H."/>
            <person name="Pendleton A.L."/>
            <person name="Watervoot N.F."/>
            <person name="Auber R.P."/>
            <person name="Gonzalez D.J."/>
            <person name="Wisecaver J.H."/>
            <person name="Moore B.S."/>
        </authorList>
    </citation>
    <scope>NUCLEOTIDE SEQUENCE [LARGE SCALE GENOMIC DNA]</scope>
    <source>
        <strain evidence="2 3">12B1</strain>
    </source>
</reference>
<evidence type="ECO:0000256" key="1">
    <source>
        <dbReference type="SAM" id="SignalP"/>
    </source>
</evidence>
<feature type="signal peptide" evidence="1">
    <location>
        <begin position="1"/>
        <end position="23"/>
    </location>
</feature>
<keyword evidence="3" id="KW-1185">Reference proteome</keyword>
<dbReference type="EMBL" id="JBGBPQ010000011">
    <property type="protein sequence ID" value="KAL1515942.1"/>
    <property type="molecule type" value="Genomic_DNA"/>
</dbReference>
<evidence type="ECO:0000313" key="2">
    <source>
        <dbReference type="EMBL" id="KAL1515942.1"/>
    </source>
</evidence>
<name>A0AB34JC54_PRYPA</name>
<sequence>MFGRVADLVLLAAAFWHVPCCASTEPKQRNANFDSRTRGATVQSGSQSDCDLLDRILVAVHTKRGCSDKALVNRSLFARFQGERWTNPTEACLLFLLAKLSSGPIAEQGPFLGASTIVMAAGLRDSEAPNRLFTSTDIFSISPSKHERYQLYPFYNTKRQSENSTTLSDLVVDDEVVFTRTMKDYAKTWGKGNRDEDGQLPPLMSNLHAAGINNYVSVTIGSRIPTGIAYGVIWTDATHNYGEIKKNVPALIETARLSSCATLAFHDVNPHPGAKSPQQLMAPTMMGEGSWLSNTKLLAEDENSERLHGRYAAAIEKLIQEHDCRVLNRVGAGVIYSVTVECNWAH</sequence>
<organism evidence="2 3">
    <name type="scientific">Prymnesium parvum</name>
    <name type="common">Toxic golden alga</name>
    <dbReference type="NCBI Taxonomy" id="97485"/>
    <lineage>
        <taxon>Eukaryota</taxon>
        <taxon>Haptista</taxon>
        <taxon>Haptophyta</taxon>
        <taxon>Prymnesiophyceae</taxon>
        <taxon>Prymnesiales</taxon>
        <taxon>Prymnesiaceae</taxon>
        <taxon>Prymnesium</taxon>
    </lineage>
</organism>
<feature type="chain" id="PRO_5044199362" evidence="1">
    <location>
        <begin position="24"/>
        <end position="346"/>
    </location>
</feature>
<gene>
    <name evidence="2" type="ORF">AB1Y20_002556</name>
</gene>
<proteinExistence type="predicted"/>
<evidence type="ECO:0000313" key="3">
    <source>
        <dbReference type="Proteomes" id="UP001515480"/>
    </source>
</evidence>
<dbReference type="Proteomes" id="UP001515480">
    <property type="component" value="Unassembled WGS sequence"/>
</dbReference>
<comment type="caution">
    <text evidence="2">The sequence shown here is derived from an EMBL/GenBank/DDBJ whole genome shotgun (WGS) entry which is preliminary data.</text>
</comment>
<dbReference type="AlphaFoldDB" id="A0AB34JC54"/>
<accession>A0AB34JC54</accession>
<keyword evidence="1" id="KW-0732">Signal</keyword>